<keyword evidence="3" id="KW-0472">Membrane</keyword>
<dbReference type="PANTHER" id="PTHR31651:SF33">
    <property type="entry name" value="PROTEIN PIN-LIKES 1"/>
    <property type="match status" value="1"/>
</dbReference>
<accession>A0AAV6XA03</accession>
<reference evidence="4" key="1">
    <citation type="submission" date="2019-10" db="EMBL/GenBank/DDBJ databases">
        <authorList>
            <person name="Zhang R."/>
            <person name="Pan Y."/>
            <person name="Wang J."/>
            <person name="Ma R."/>
            <person name="Yu S."/>
        </authorList>
    </citation>
    <scope>NUCLEOTIDE SEQUENCE</scope>
    <source>
        <strain evidence="4">LA-IB0</strain>
        <tissue evidence="4">Leaf</tissue>
    </source>
</reference>
<keyword evidence="3" id="KW-0812">Transmembrane</keyword>
<dbReference type="PANTHER" id="PTHR31651">
    <property type="match status" value="1"/>
</dbReference>
<feature type="transmembrane region" description="Helical" evidence="3">
    <location>
        <begin position="6"/>
        <end position="28"/>
    </location>
</feature>
<gene>
    <name evidence="4" type="ORF">BUALT_Bualt08G0003100</name>
</gene>
<evidence type="ECO:0000256" key="2">
    <source>
        <dbReference type="ARBA" id="ARBA00022448"/>
    </source>
</evidence>
<dbReference type="EMBL" id="WHWC01000008">
    <property type="protein sequence ID" value="KAG8377197.1"/>
    <property type="molecule type" value="Genomic_DNA"/>
</dbReference>
<protein>
    <submittedName>
        <fullName evidence="4">Uncharacterized protein</fullName>
    </submittedName>
</protein>
<keyword evidence="5" id="KW-1185">Reference proteome</keyword>
<evidence type="ECO:0000256" key="1">
    <source>
        <dbReference type="ARBA" id="ARBA00004308"/>
    </source>
</evidence>
<comment type="subcellular location">
    <subcellularLocation>
        <location evidence="1">Endomembrane system</location>
    </subcellularLocation>
</comment>
<dbReference type="GO" id="GO:0080162">
    <property type="term" value="P:endoplasmic reticulum to cytosol auxin transport"/>
    <property type="evidence" value="ECO:0007669"/>
    <property type="project" value="InterPro"/>
</dbReference>
<dbReference type="Proteomes" id="UP000826271">
    <property type="component" value="Unassembled WGS sequence"/>
</dbReference>
<keyword evidence="2" id="KW-0813">Transport</keyword>
<dbReference type="AlphaFoldDB" id="A0AAV6XA03"/>
<evidence type="ECO:0000313" key="4">
    <source>
        <dbReference type="EMBL" id="KAG8377197.1"/>
    </source>
</evidence>
<dbReference type="InterPro" id="IPR045033">
    <property type="entry name" value="PILS1/3/4/5/7"/>
</dbReference>
<keyword evidence="3" id="KW-1133">Transmembrane helix</keyword>
<comment type="caution">
    <text evidence="4">The sequence shown here is derived from an EMBL/GenBank/DDBJ whole genome shotgun (WGS) entry which is preliminary data.</text>
</comment>
<sequence>MNSYRMAYASLPLAIGAIYIWSYVYNIVRGSSIRSSMQVELSDSPMSKSSRENSLSPFRRSLTESLLSSGDEDHENGLALPQDIFEDKPQASVSDKIKQRLETFYGKMNLKRLFAPSTIGVVRDGATQALTLIMGRNLLKGIIMLMEILSNLATRMN</sequence>
<organism evidence="4 5">
    <name type="scientific">Buddleja alternifolia</name>
    <dbReference type="NCBI Taxonomy" id="168488"/>
    <lineage>
        <taxon>Eukaryota</taxon>
        <taxon>Viridiplantae</taxon>
        <taxon>Streptophyta</taxon>
        <taxon>Embryophyta</taxon>
        <taxon>Tracheophyta</taxon>
        <taxon>Spermatophyta</taxon>
        <taxon>Magnoliopsida</taxon>
        <taxon>eudicotyledons</taxon>
        <taxon>Gunneridae</taxon>
        <taxon>Pentapetalae</taxon>
        <taxon>asterids</taxon>
        <taxon>lamiids</taxon>
        <taxon>Lamiales</taxon>
        <taxon>Scrophulariaceae</taxon>
        <taxon>Buddlejeae</taxon>
        <taxon>Buddleja</taxon>
    </lineage>
</organism>
<proteinExistence type="predicted"/>
<name>A0AAV6XA03_9LAMI</name>
<dbReference type="GO" id="GO:0012505">
    <property type="term" value="C:endomembrane system"/>
    <property type="evidence" value="ECO:0007669"/>
    <property type="project" value="UniProtKB-SubCell"/>
</dbReference>
<evidence type="ECO:0000313" key="5">
    <source>
        <dbReference type="Proteomes" id="UP000826271"/>
    </source>
</evidence>
<evidence type="ECO:0000256" key="3">
    <source>
        <dbReference type="SAM" id="Phobius"/>
    </source>
</evidence>